<accession>A0AA40EGQ2</accession>
<evidence type="ECO:0000313" key="3">
    <source>
        <dbReference type="Proteomes" id="UP001172155"/>
    </source>
</evidence>
<evidence type="ECO:0000313" key="2">
    <source>
        <dbReference type="EMBL" id="KAK0737857.1"/>
    </source>
</evidence>
<feature type="transmembrane region" description="Helical" evidence="1">
    <location>
        <begin position="32"/>
        <end position="53"/>
    </location>
</feature>
<dbReference type="EMBL" id="JAUKUD010000007">
    <property type="protein sequence ID" value="KAK0737857.1"/>
    <property type="molecule type" value="Genomic_DNA"/>
</dbReference>
<proteinExistence type="predicted"/>
<name>A0AA40EGQ2_9PEZI</name>
<organism evidence="2 3">
    <name type="scientific">Schizothecium vesticola</name>
    <dbReference type="NCBI Taxonomy" id="314040"/>
    <lineage>
        <taxon>Eukaryota</taxon>
        <taxon>Fungi</taxon>
        <taxon>Dikarya</taxon>
        <taxon>Ascomycota</taxon>
        <taxon>Pezizomycotina</taxon>
        <taxon>Sordariomycetes</taxon>
        <taxon>Sordariomycetidae</taxon>
        <taxon>Sordariales</taxon>
        <taxon>Schizotheciaceae</taxon>
        <taxon>Schizothecium</taxon>
    </lineage>
</organism>
<keyword evidence="3" id="KW-1185">Reference proteome</keyword>
<keyword evidence="1" id="KW-0812">Transmembrane</keyword>
<evidence type="ECO:0000256" key="1">
    <source>
        <dbReference type="SAM" id="Phobius"/>
    </source>
</evidence>
<dbReference type="AlphaFoldDB" id="A0AA40EGQ2"/>
<keyword evidence="1" id="KW-1133">Transmembrane helix</keyword>
<sequence>MASGTANKSKPYVPLAGLAGDGWSMDGKATAICYYGTVQLIIVTSLTFVWNYADCRKITTSIIRQQFHLLSDSFSTLMYRPGKRSASVSILRISTVDDSSLHKTRLRPRQKYWTKDRVCWFTGVQGAKENFKAQG</sequence>
<keyword evidence="1" id="KW-0472">Membrane</keyword>
<dbReference type="Proteomes" id="UP001172155">
    <property type="component" value="Unassembled WGS sequence"/>
</dbReference>
<reference evidence="2" key="1">
    <citation type="submission" date="2023-06" db="EMBL/GenBank/DDBJ databases">
        <title>Genome-scale phylogeny and comparative genomics of the fungal order Sordariales.</title>
        <authorList>
            <consortium name="Lawrence Berkeley National Laboratory"/>
            <person name="Hensen N."/>
            <person name="Bonometti L."/>
            <person name="Westerberg I."/>
            <person name="Brannstrom I.O."/>
            <person name="Guillou S."/>
            <person name="Cros-Aarteil S."/>
            <person name="Calhoun S."/>
            <person name="Haridas S."/>
            <person name="Kuo A."/>
            <person name="Mondo S."/>
            <person name="Pangilinan J."/>
            <person name="Riley R."/>
            <person name="LaButti K."/>
            <person name="Andreopoulos B."/>
            <person name="Lipzen A."/>
            <person name="Chen C."/>
            <person name="Yanf M."/>
            <person name="Daum C."/>
            <person name="Ng V."/>
            <person name="Clum A."/>
            <person name="Steindorff A."/>
            <person name="Ohm R."/>
            <person name="Martin F."/>
            <person name="Silar P."/>
            <person name="Natvig D."/>
            <person name="Lalanne C."/>
            <person name="Gautier V."/>
            <person name="Ament-velasquez S.L."/>
            <person name="Kruys A."/>
            <person name="Hutchinson M.I."/>
            <person name="Powell A.J."/>
            <person name="Barry K."/>
            <person name="Miller A.N."/>
            <person name="Grigoriev I.V."/>
            <person name="Debuchy R."/>
            <person name="Gladieux P."/>
            <person name="Thoren M.H."/>
            <person name="Johannesson H."/>
        </authorList>
    </citation>
    <scope>NUCLEOTIDE SEQUENCE</scope>
    <source>
        <strain evidence="2">SMH3187-1</strain>
    </source>
</reference>
<gene>
    <name evidence="2" type="ORF">B0T18DRAFT_483033</name>
</gene>
<protein>
    <submittedName>
        <fullName evidence="2">Uncharacterized protein</fullName>
    </submittedName>
</protein>
<comment type="caution">
    <text evidence="2">The sequence shown here is derived from an EMBL/GenBank/DDBJ whole genome shotgun (WGS) entry which is preliminary data.</text>
</comment>